<dbReference type="Pfam" id="PF01028">
    <property type="entry name" value="Topoisom_I"/>
    <property type="match status" value="1"/>
</dbReference>
<dbReference type="InterPro" id="IPR014711">
    <property type="entry name" value="TopoI_cat_a-hlx-sub_euk"/>
</dbReference>
<evidence type="ECO:0000256" key="6">
    <source>
        <dbReference type="ARBA" id="ARBA00023235"/>
    </source>
</evidence>
<dbReference type="InterPro" id="IPR035447">
    <property type="entry name" value="DNA_topo_I_N_sf"/>
</dbReference>
<dbReference type="Pfam" id="PF21338">
    <property type="entry name" value="Top1B_N_bact"/>
    <property type="match status" value="1"/>
</dbReference>
<dbReference type="EC" id="5.6.2.1" evidence="3"/>
<sequence length="361" mass="41315">MLKATEIGENEYVDAEAAARAASLVYCSDMEPGIRRRHAGKGFWYIRADGGKVTDEKTLKRIKALAIPPAWTDVWISPASNGHIQATGRDARGRKQYRYHPRWTVYRDEVKFSSLAAFARSLPKLREQIDCDLRRHGVPRERVLAAAVWLLDRAMIRIGNPSYARENNSFGLTTLRERHVELEGSTLRLQFSGKSGKEWKLRITDRRIARVIRALQDLPDQRLFQYLDDDGNRHSVASQDVNDYIREAAGTPFSSKHFRTWGGTVRAAGLFAEAEVPETKRQRARVMNGIIDQVAAKLGNTRTICRECYIHPSVMTAWEDGRLARELDAIRRRMRKPAEGFPPEEAIVLRWLERPENNHIT</sequence>
<dbReference type="InterPro" id="IPR001631">
    <property type="entry name" value="TopoI"/>
</dbReference>
<dbReference type="SUPFAM" id="SSF55869">
    <property type="entry name" value="DNA topoisomerase I domain"/>
    <property type="match status" value="1"/>
</dbReference>
<keyword evidence="6 9" id="KW-0413">Isomerase</keyword>
<dbReference type="Proteomes" id="UP000070107">
    <property type="component" value="Unassembled WGS sequence"/>
</dbReference>
<gene>
    <name evidence="9" type="ORF">ATN84_05250</name>
</gene>
<reference evidence="9 10" key="1">
    <citation type="submission" date="2015-11" db="EMBL/GenBank/DDBJ databases">
        <title>Draft genome sequence of Paramesorhizobium deserti A-3-E, a strain highly resistant to diverse beta-lactam antibiotics.</title>
        <authorList>
            <person name="Lv R."/>
            <person name="Yang X."/>
            <person name="Fang N."/>
            <person name="Guo J."/>
            <person name="Luo X."/>
            <person name="Peng F."/>
            <person name="Yang R."/>
            <person name="Cui Y."/>
            <person name="Fang C."/>
            <person name="Song Y."/>
        </authorList>
    </citation>
    <scope>NUCLEOTIDE SEQUENCE [LARGE SCALE GENOMIC DNA]</scope>
    <source>
        <strain evidence="9 10">A-3-E</strain>
    </source>
</reference>
<dbReference type="PROSITE" id="PS52038">
    <property type="entry name" value="TOPO_IB_2"/>
    <property type="match status" value="1"/>
</dbReference>
<dbReference type="SUPFAM" id="SSF56349">
    <property type="entry name" value="DNA breaking-rejoining enzymes"/>
    <property type="match status" value="1"/>
</dbReference>
<feature type="domain" description="DNA topoisomerase IB N-terminal" evidence="8">
    <location>
        <begin position="42"/>
        <end position="90"/>
    </location>
</feature>
<evidence type="ECO:0000256" key="3">
    <source>
        <dbReference type="ARBA" id="ARBA00012891"/>
    </source>
</evidence>
<comment type="similarity">
    <text evidence="2">Belongs to the type IB topoisomerase family.</text>
</comment>
<dbReference type="InterPro" id="IPR013500">
    <property type="entry name" value="TopoI_cat_euk"/>
</dbReference>
<dbReference type="InterPro" id="IPR049331">
    <property type="entry name" value="Top1B_N_bact"/>
</dbReference>
<comment type="caution">
    <text evidence="9">The sequence shown here is derived from an EMBL/GenBank/DDBJ whole genome shotgun (WGS) entry which is preliminary data.</text>
</comment>
<evidence type="ECO:0000256" key="1">
    <source>
        <dbReference type="ARBA" id="ARBA00000213"/>
    </source>
</evidence>
<dbReference type="GO" id="GO:0006265">
    <property type="term" value="P:DNA topological change"/>
    <property type="evidence" value="ECO:0007669"/>
    <property type="project" value="InterPro"/>
</dbReference>
<dbReference type="AlphaFoldDB" id="A0A135I122"/>
<evidence type="ECO:0000256" key="2">
    <source>
        <dbReference type="ARBA" id="ARBA00006645"/>
    </source>
</evidence>
<comment type="catalytic activity">
    <reaction evidence="1">
        <text>ATP-independent breakage of single-stranded DNA, followed by passage and rejoining.</text>
        <dbReference type="EC" id="5.6.2.1"/>
    </reaction>
</comment>
<evidence type="ECO:0000259" key="7">
    <source>
        <dbReference type="Pfam" id="PF01028"/>
    </source>
</evidence>
<dbReference type="Gene3D" id="3.90.15.10">
    <property type="entry name" value="Topoisomerase I, Chain A, domain 3"/>
    <property type="match status" value="1"/>
</dbReference>
<dbReference type="GO" id="GO:0003677">
    <property type="term" value="F:DNA binding"/>
    <property type="evidence" value="ECO:0007669"/>
    <property type="project" value="UniProtKB-KW"/>
</dbReference>
<dbReference type="GO" id="GO:0003917">
    <property type="term" value="F:DNA topoisomerase type I (single strand cut, ATP-independent) activity"/>
    <property type="evidence" value="ECO:0007669"/>
    <property type="project" value="UniProtKB-EC"/>
</dbReference>
<feature type="domain" description="DNA topoisomerase I catalytic core eukaryotic-type" evidence="7">
    <location>
        <begin position="106"/>
        <end position="320"/>
    </location>
</feature>
<evidence type="ECO:0000256" key="5">
    <source>
        <dbReference type="ARBA" id="ARBA00023125"/>
    </source>
</evidence>
<keyword evidence="10" id="KW-1185">Reference proteome</keyword>
<dbReference type="Gene3D" id="1.10.132.120">
    <property type="match status" value="1"/>
</dbReference>
<dbReference type="STRING" id="1494590.ATN84_05250"/>
<name>A0A135I122_9HYPH</name>
<proteinExistence type="inferred from homology"/>
<evidence type="ECO:0000259" key="8">
    <source>
        <dbReference type="Pfam" id="PF21338"/>
    </source>
</evidence>
<evidence type="ECO:0000256" key="4">
    <source>
        <dbReference type="ARBA" id="ARBA00023029"/>
    </source>
</evidence>
<dbReference type="EMBL" id="LNTU01000001">
    <property type="protein sequence ID" value="KXF79139.1"/>
    <property type="molecule type" value="Genomic_DNA"/>
</dbReference>
<dbReference type="InterPro" id="IPR011010">
    <property type="entry name" value="DNA_brk_join_enz"/>
</dbReference>
<accession>A0A135I122</accession>
<evidence type="ECO:0000313" key="10">
    <source>
        <dbReference type="Proteomes" id="UP000070107"/>
    </source>
</evidence>
<organism evidence="9 10">
    <name type="scientific">Paramesorhizobium deserti</name>
    <dbReference type="NCBI Taxonomy" id="1494590"/>
    <lineage>
        <taxon>Bacteria</taxon>
        <taxon>Pseudomonadati</taxon>
        <taxon>Pseudomonadota</taxon>
        <taxon>Alphaproteobacteria</taxon>
        <taxon>Hyphomicrobiales</taxon>
        <taxon>Phyllobacteriaceae</taxon>
        <taxon>Paramesorhizobium</taxon>
    </lineage>
</organism>
<dbReference type="Gene3D" id="3.30.66.10">
    <property type="entry name" value="DNA topoisomerase I domain"/>
    <property type="match status" value="1"/>
</dbReference>
<keyword evidence="5" id="KW-0238">DNA-binding</keyword>
<protein>
    <recommendedName>
        <fullName evidence="3">DNA topoisomerase</fullName>
        <ecNumber evidence="3">5.6.2.1</ecNumber>
    </recommendedName>
</protein>
<dbReference type="PRINTS" id="PR00416">
    <property type="entry name" value="EUTPISMRASEI"/>
</dbReference>
<evidence type="ECO:0000313" key="9">
    <source>
        <dbReference type="EMBL" id="KXF79139.1"/>
    </source>
</evidence>
<keyword evidence="4" id="KW-0799">Topoisomerase</keyword>